<evidence type="ECO:0000259" key="1">
    <source>
        <dbReference type="Pfam" id="PF13088"/>
    </source>
</evidence>
<reference evidence="2 3" key="1">
    <citation type="submission" date="2019-03" db="EMBL/GenBank/DDBJ databases">
        <title>Draft genome sequence of Xylaria hypoxylon DSM 108379, a ubiquitous saprotrophic-parasitic fungi on hardwood.</title>
        <authorList>
            <person name="Buettner E."/>
            <person name="Leonhardt S."/>
            <person name="Gebauer A.M."/>
            <person name="Liers C."/>
            <person name="Hofrichter M."/>
            <person name="Kellner H."/>
        </authorList>
    </citation>
    <scope>NUCLEOTIDE SEQUENCE [LARGE SCALE GENOMIC DNA]</scope>
    <source>
        <strain evidence="2 3">DSM 108379</strain>
    </source>
</reference>
<proteinExistence type="predicted"/>
<dbReference type="PANTHER" id="PTHR38792:SF3">
    <property type="entry name" value="BNR_ASP-BOX REPEAT DOMAIN PROTEIN (AFU_ORTHOLOGUE AFUA_7G06430)-RELATED"/>
    <property type="match status" value="1"/>
</dbReference>
<dbReference type="EMBL" id="SKBN01000003">
    <property type="protein sequence ID" value="TGJ88419.1"/>
    <property type="molecule type" value="Genomic_DNA"/>
</dbReference>
<dbReference type="CDD" id="cd15482">
    <property type="entry name" value="Sialidase_non-viral"/>
    <property type="match status" value="1"/>
</dbReference>
<protein>
    <recommendedName>
        <fullName evidence="1">Sialidase domain-containing protein</fullName>
    </recommendedName>
</protein>
<dbReference type="PANTHER" id="PTHR38792">
    <property type="entry name" value="BNR/ASP-BOX REPEAT DOMAIN PROTEIN (AFU_ORTHOLOGUE AFUA_7G06430)-RELATED"/>
    <property type="match status" value="1"/>
</dbReference>
<dbReference type="Proteomes" id="UP000297716">
    <property type="component" value="Unassembled WGS sequence"/>
</dbReference>
<dbReference type="OrthoDB" id="2739686at2759"/>
<evidence type="ECO:0000313" key="3">
    <source>
        <dbReference type="Proteomes" id="UP000297716"/>
    </source>
</evidence>
<comment type="caution">
    <text evidence="2">The sequence shown here is derived from an EMBL/GenBank/DDBJ whole genome shotgun (WGS) entry which is preliminary data.</text>
</comment>
<name>A0A4Z0YVH4_9PEZI</name>
<gene>
    <name evidence="2" type="ORF">E0Z10_g361</name>
</gene>
<dbReference type="Pfam" id="PF13088">
    <property type="entry name" value="BNR_2"/>
    <property type="match status" value="1"/>
</dbReference>
<dbReference type="AlphaFoldDB" id="A0A4Z0YVH4"/>
<evidence type="ECO:0000313" key="2">
    <source>
        <dbReference type="EMBL" id="TGJ88419.1"/>
    </source>
</evidence>
<organism evidence="2 3">
    <name type="scientific">Xylaria hypoxylon</name>
    <dbReference type="NCBI Taxonomy" id="37992"/>
    <lineage>
        <taxon>Eukaryota</taxon>
        <taxon>Fungi</taxon>
        <taxon>Dikarya</taxon>
        <taxon>Ascomycota</taxon>
        <taxon>Pezizomycotina</taxon>
        <taxon>Sordariomycetes</taxon>
        <taxon>Xylariomycetidae</taxon>
        <taxon>Xylariales</taxon>
        <taxon>Xylariaceae</taxon>
        <taxon>Xylaria</taxon>
    </lineage>
</organism>
<dbReference type="InterPro" id="IPR036278">
    <property type="entry name" value="Sialidase_sf"/>
</dbReference>
<feature type="domain" description="Sialidase" evidence="1">
    <location>
        <begin position="72"/>
        <end position="264"/>
    </location>
</feature>
<dbReference type="SUPFAM" id="SSF50939">
    <property type="entry name" value="Sialidases"/>
    <property type="match status" value="1"/>
</dbReference>
<keyword evidence="3" id="KW-1185">Reference proteome</keyword>
<dbReference type="STRING" id="37992.A0A4Z0YVH4"/>
<dbReference type="InterPro" id="IPR011040">
    <property type="entry name" value="Sialidase"/>
</dbReference>
<accession>A0A4Z0YVH4</accession>
<sequence length="358" mass="38061">MLSRIFAATKAFFGRPFEVPAFLGKRLAGQVIKASSTVVIDSGGVYIRVSSLNGGGLIAGYAATDGTQHVLRTAKSTDGGQSWRPQGEVYRADKTAHDVDNAFPLQLPSGRILYAYRNHDRTNSQYTYYRITISYSDDGGVTFGYLSTVAQRAASGVNGLWEPFLRVANNGSLQCYYSAENSATDQDGFMRQSTDGGLTWSSPITISGAGLTSRDGMIGVAKIDGNGNLMAVFENTEIGRFSIDYVLSHDDGRSWGERGRLYTAANNAQAIAPQICNVGGTLVVSFMTDESVGGTGADGAQMKVVTSTNGGGSWSGSVVTGEVASHWPGVFARDSTYFLALYSKDGLGAVSQLYQVVN</sequence>
<dbReference type="Gene3D" id="2.120.10.10">
    <property type="match status" value="1"/>
</dbReference>